<dbReference type="AlphaFoldDB" id="A0A4Z1J056"/>
<evidence type="ECO:0000256" key="1">
    <source>
        <dbReference type="SAM" id="MobiDB-lite"/>
    </source>
</evidence>
<organism evidence="3 4">
    <name type="scientific">Botryotinia convoluta</name>
    <dbReference type="NCBI Taxonomy" id="54673"/>
    <lineage>
        <taxon>Eukaryota</taxon>
        <taxon>Fungi</taxon>
        <taxon>Dikarya</taxon>
        <taxon>Ascomycota</taxon>
        <taxon>Pezizomycotina</taxon>
        <taxon>Leotiomycetes</taxon>
        <taxon>Helotiales</taxon>
        <taxon>Sclerotiniaceae</taxon>
        <taxon>Botryotinia</taxon>
    </lineage>
</organism>
<sequence length="322" mass="37143">MSSCVYEHASSGIVTVIVGPEGRPFFFHESLLCQKSPWFRSHLENQMTEDHDYDSAVELSPTESSFQDFQQIQRKVVYRYEDDIHTFNQFFSWIYGSIYPLPRRDPDNYSSSTHISEWIILHQLAIEMGVLDLAHKALSEYVLCRDSSRTGYWMPLSAEIQFIYQNQATTHDLRSIIVLKMRSLYFSTGFEGLQRELSDICGCHSDFHTDVFAELQRHSEQMTQCNYEDCSIHNPHTTNHFQNPDSPLEVESPPLPSSEYLDDIPALDIHSLPPYLSDCDTIFTEEDDMNSEQARSEAMAEYHESRDTLMSFDGGSGRSILN</sequence>
<comment type="caution">
    <text evidence="3">The sequence shown here is derived from an EMBL/GenBank/DDBJ whole genome shotgun (WGS) entry which is preliminary data.</text>
</comment>
<name>A0A4Z1J056_9HELO</name>
<dbReference type="EMBL" id="PQXN01000019">
    <property type="protein sequence ID" value="TGO62533.1"/>
    <property type="molecule type" value="Genomic_DNA"/>
</dbReference>
<keyword evidence="4" id="KW-1185">Reference proteome</keyword>
<dbReference type="InterPro" id="IPR011333">
    <property type="entry name" value="SKP1/BTB/POZ_sf"/>
</dbReference>
<dbReference type="PROSITE" id="PS50097">
    <property type="entry name" value="BTB"/>
    <property type="match status" value="1"/>
</dbReference>
<dbReference type="InterPro" id="IPR000210">
    <property type="entry name" value="BTB/POZ_dom"/>
</dbReference>
<dbReference type="PANTHER" id="PTHR47843">
    <property type="entry name" value="BTB DOMAIN-CONTAINING PROTEIN-RELATED"/>
    <property type="match status" value="1"/>
</dbReference>
<evidence type="ECO:0000313" key="4">
    <source>
        <dbReference type="Proteomes" id="UP000297527"/>
    </source>
</evidence>
<feature type="domain" description="BTB" evidence="2">
    <location>
        <begin position="14"/>
        <end position="103"/>
    </location>
</feature>
<feature type="compositionally biased region" description="Basic and acidic residues" evidence="1">
    <location>
        <begin position="294"/>
        <end position="307"/>
    </location>
</feature>
<proteinExistence type="predicted"/>
<protein>
    <recommendedName>
        <fullName evidence="2">BTB domain-containing protein</fullName>
    </recommendedName>
</protein>
<dbReference type="PANTHER" id="PTHR47843:SF2">
    <property type="entry name" value="BTB DOMAIN-CONTAINING PROTEIN"/>
    <property type="match status" value="1"/>
</dbReference>
<evidence type="ECO:0000313" key="3">
    <source>
        <dbReference type="EMBL" id="TGO62533.1"/>
    </source>
</evidence>
<feature type="region of interest" description="Disordered" evidence="1">
    <location>
        <begin position="291"/>
        <end position="322"/>
    </location>
</feature>
<dbReference type="OrthoDB" id="3552659at2759"/>
<evidence type="ECO:0000259" key="2">
    <source>
        <dbReference type="PROSITE" id="PS50097"/>
    </source>
</evidence>
<dbReference type="Proteomes" id="UP000297527">
    <property type="component" value="Unassembled WGS sequence"/>
</dbReference>
<reference evidence="3 4" key="1">
    <citation type="submission" date="2017-12" db="EMBL/GenBank/DDBJ databases">
        <title>Comparative genomics of Botrytis spp.</title>
        <authorList>
            <person name="Valero-Jimenez C.A."/>
            <person name="Tapia P."/>
            <person name="Veloso J."/>
            <person name="Silva-Moreno E."/>
            <person name="Staats M."/>
            <person name="Valdes J.H."/>
            <person name="Van Kan J.A.L."/>
        </authorList>
    </citation>
    <scope>NUCLEOTIDE SEQUENCE [LARGE SCALE GENOMIC DNA]</scope>
    <source>
        <strain evidence="3 4">MUCL11595</strain>
    </source>
</reference>
<accession>A0A4Z1J056</accession>
<dbReference type="Gene3D" id="3.30.710.10">
    <property type="entry name" value="Potassium Channel Kv1.1, Chain A"/>
    <property type="match status" value="1"/>
</dbReference>
<gene>
    <name evidence="3" type="ORF">BCON_0019g00690</name>
</gene>